<dbReference type="InterPro" id="IPR036318">
    <property type="entry name" value="FAD-bd_PCMH-like_sf"/>
</dbReference>
<reference evidence="4 5" key="1">
    <citation type="submission" date="2018-12" db="EMBL/GenBank/DDBJ databases">
        <title>Draft genome sequence of Xylaria grammica IHI A82.</title>
        <authorList>
            <person name="Buettner E."/>
            <person name="Kellner H."/>
        </authorList>
    </citation>
    <scope>NUCLEOTIDE SEQUENCE [LARGE SCALE GENOMIC DNA]</scope>
    <source>
        <strain evidence="4 5">IHI A82</strain>
    </source>
</reference>
<dbReference type="FunFam" id="3.40.50.720:FF:000191">
    <property type="entry name" value="Methylglyoxal reductase (NADPH-dependent)"/>
    <property type="match status" value="1"/>
</dbReference>
<dbReference type="Pfam" id="PF01565">
    <property type="entry name" value="FAD_binding_4"/>
    <property type="match status" value="1"/>
</dbReference>
<gene>
    <name evidence="4" type="ORF">EKO27_g6109</name>
</gene>
<evidence type="ECO:0000313" key="5">
    <source>
        <dbReference type="Proteomes" id="UP000286045"/>
    </source>
</evidence>
<dbReference type="InterPro" id="IPR001509">
    <property type="entry name" value="Epimerase_deHydtase"/>
</dbReference>
<organism evidence="4 5">
    <name type="scientific">Xylaria grammica</name>
    <dbReference type="NCBI Taxonomy" id="363999"/>
    <lineage>
        <taxon>Eukaryota</taxon>
        <taxon>Fungi</taxon>
        <taxon>Dikarya</taxon>
        <taxon>Ascomycota</taxon>
        <taxon>Pezizomycotina</taxon>
        <taxon>Sordariomycetes</taxon>
        <taxon>Xylariomycetidae</taxon>
        <taxon>Xylariales</taxon>
        <taxon>Xylariaceae</taxon>
        <taxon>Xylaria</taxon>
    </lineage>
</organism>
<dbReference type="AlphaFoldDB" id="A0A439D3K6"/>
<dbReference type="InterPro" id="IPR050425">
    <property type="entry name" value="NAD(P)_dehydrat-like"/>
</dbReference>
<dbReference type="InterPro" id="IPR006094">
    <property type="entry name" value="Oxid_FAD_bind_N"/>
</dbReference>
<dbReference type="EMBL" id="RYZI01000174">
    <property type="protein sequence ID" value="RWA08988.1"/>
    <property type="molecule type" value="Genomic_DNA"/>
</dbReference>
<name>A0A439D3K6_9PEZI</name>
<keyword evidence="5" id="KW-1185">Reference proteome</keyword>
<feature type="domain" description="FAD-binding PCMH-type" evidence="3">
    <location>
        <begin position="429"/>
        <end position="611"/>
    </location>
</feature>
<evidence type="ECO:0000313" key="4">
    <source>
        <dbReference type="EMBL" id="RWA08988.1"/>
    </source>
</evidence>
<dbReference type="STRING" id="363999.A0A439D3K6"/>
<dbReference type="SUPFAM" id="SSF51735">
    <property type="entry name" value="NAD(P)-binding Rossmann-fold domains"/>
    <property type="match status" value="1"/>
</dbReference>
<evidence type="ECO:0000256" key="2">
    <source>
        <dbReference type="ARBA" id="ARBA00023445"/>
    </source>
</evidence>
<comment type="caution">
    <text evidence="4">The sequence shown here is derived from an EMBL/GenBank/DDBJ whole genome shotgun (WGS) entry which is preliminary data.</text>
</comment>
<evidence type="ECO:0000259" key="3">
    <source>
        <dbReference type="PROSITE" id="PS51387"/>
    </source>
</evidence>
<dbReference type="GO" id="GO:0016616">
    <property type="term" value="F:oxidoreductase activity, acting on the CH-OH group of donors, NAD or NADP as acceptor"/>
    <property type="evidence" value="ECO:0007669"/>
    <property type="project" value="TreeGrafter"/>
</dbReference>
<accession>A0A439D3K6</accession>
<proteinExistence type="inferred from homology"/>
<dbReference type="GO" id="GO:0071949">
    <property type="term" value="F:FAD binding"/>
    <property type="evidence" value="ECO:0007669"/>
    <property type="project" value="InterPro"/>
</dbReference>
<protein>
    <recommendedName>
        <fullName evidence="3">FAD-binding PCMH-type domain-containing protein</fullName>
    </recommendedName>
</protein>
<comment type="similarity">
    <text evidence="2">Belongs to the NAD(P)-dependent epimerase/dehydratase family. Dihydroflavonol-4-reductase subfamily.</text>
</comment>
<sequence length="789" mass="85638">MTRVLLTGGSGFVAAHVLETLLQRGHSVVTTVRSPQKGQQILDAHPRHPRSTLDYTIVEDIARLNAFDKAVISEPPFEAVVHCASPYHFKSKDNQKELLDPAINGTVGLLQAIYKNAPSVKRVVITSSSAAILDSSQPTKVYSEADWCPVTQEQALIGPGNGYRASKTFAERAAWNFVEEKKPSFSLAVCNPPLVLGPVVHHLESLSSLNTSNQRIRDLMTGAGKDACPPTGNHLFVDVRDLALGHALALEKPEAAGKRFFIVGGKFSNKEIAEIISEEFPDLRDNLPVGDALKPGDYPAQGSYGFDNTRSKEVLGLSYRPLRESIVDALSLAFPALGWNGTTRCKYKPGDAGWPSIDDWTAFNASIGGKLVTPYQLGRVCHNPDYDEEACKYVQEQWIQPHLHDGSSSSIMAAAVANESCDPFTSRELPCEPGASVTYSVNATHASDFAKAIAFAHARNIRLVIRNTGHDYMGKSTGEYALSIWTHYMKETSYIPYRSSYYNGPAIRLGAGVQVEEAYVAAHAYNSLVVGGDCDTVGVAGGYLQGGGHSALSSQYGLAADHVLEWEVVDGTGRLLQATPHKNQDLYWALSGGGGGTYGVVSSVVVKLHQDMPMTGVQLEFDLDPQRPEVFYKAVNRYHELIPSITASKGMAIASVSNSSFLLTPLTLPNATRSDAERLLAPLIRELNDSRVRYSLNITENPNWLEHWRALIKPNPTQLVQNAQYGGWMVPRSVLESNNAALQAAIRDVTDAGCIFVGLALDVSRADGAVPNSILPAWRDTAINVILST</sequence>
<dbReference type="InterPro" id="IPR016169">
    <property type="entry name" value="FAD-bd_PCMH_sub2"/>
</dbReference>
<evidence type="ECO:0000256" key="1">
    <source>
        <dbReference type="ARBA" id="ARBA00023002"/>
    </source>
</evidence>
<dbReference type="PANTHER" id="PTHR10366:SF564">
    <property type="entry name" value="STEROL-4-ALPHA-CARBOXYLATE 3-DEHYDROGENASE, DECARBOXYLATING"/>
    <property type="match status" value="1"/>
</dbReference>
<dbReference type="Pfam" id="PF01370">
    <property type="entry name" value="Epimerase"/>
    <property type="match status" value="1"/>
</dbReference>
<dbReference type="Gene3D" id="3.30.465.10">
    <property type="match status" value="1"/>
</dbReference>
<dbReference type="Gene3D" id="3.40.50.720">
    <property type="entry name" value="NAD(P)-binding Rossmann-like Domain"/>
    <property type="match status" value="1"/>
</dbReference>
<dbReference type="PROSITE" id="PS51387">
    <property type="entry name" value="FAD_PCMH"/>
    <property type="match status" value="1"/>
</dbReference>
<keyword evidence="1" id="KW-0560">Oxidoreductase</keyword>
<dbReference type="CDD" id="cd05227">
    <property type="entry name" value="AR_SDR_e"/>
    <property type="match status" value="1"/>
</dbReference>
<dbReference type="Proteomes" id="UP000286045">
    <property type="component" value="Unassembled WGS sequence"/>
</dbReference>
<dbReference type="InterPro" id="IPR016166">
    <property type="entry name" value="FAD-bd_PCMH"/>
</dbReference>
<dbReference type="InterPro" id="IPR036291">
    <property type="entry name" value="NAD(P)-bd_dom_sf"/>
</dbReference>
<dbReference type="SUPFAM" id="SSF56176">
    <property type="entry name" value="FAD-binding/transporter-associated domain-like"/>
    <property type="match status" value="1"/>
</dbReference>
<dbReference type="PANTHER" id="PTHR10366">
    <property type="entry name" value="NAD DEPENDENT EPIMERASE/DEHYDRATASE"/>
    <property type="match status" value="1"/>
</dbReference>